<evidence type="ECO:0000256" key="14">
    <source>
        <dbReference type="ARBA" id="ARBA00049178"/>
    </source>
</evidence>
<dbReference type="GO" id="GO:0003985">
    <property type="term" value="F:acetyl-CoA C-acetyltransferase activity"/>
    <property type="evidence" value="ECO:0007669"/>
    <property type="project" value="UniProtKB-EC"/>
</dbReference>
<dbReference type="PROSITE" id="PS00737">
    <property type="entry name" value="THIOLASE_2"/>
    <property type="match status" value="1"/>
</dbReference>
<dbReference type="AlphaFoldDB" id="A0A671RCL5"/>
<evidence type="ECO:0000256" key="3">
    <source>
        <dbReference type="ARBA" id="ARBA00010982"/>
    </source>
</evidence>
<evidence type="ECO:0000256" key="2">
    <source>
        <dbReference type="ARBA" id="ARBA00004846"/>
    </source>
</evidence>
<dbReference type="PROSITE" id="PS00099">
    <property type="entry name" value="THIOLASE_3"/>
    <property type="match status" value="1"/>
</dbReference>
<comment type="catalytic activity">
    <reaction evidence="15">
        <text>3-oxohexadecanedioyl-CoA + CoA = tetradecanedioyl-CoA + acetyl-CoA</text>
        <dbReference type="Rhea" id="RHEA:40343"/>
        <dbReference type="ChEBI" id="CHEBI:57287"/>
        <dbReference type="ChEBI" id="CHEBI:57288"/>
        <dbReference type="ChEBI" id="CHEBI:77081"/>
        <dbReference type="ChEBI" id="CHEBI:77084"/>
    </reaction>
    <physiologicalReaction direction="left-to-right" evidence="15">
        <dbReference type="Rhea" id="RHEA:40344"/>
    </physiologicalReaction>
</comment>
<dbReference type="Pfam" id="PF02803">
    <property type="entry name" value="Thiolase_C"/>
    <property type="match status" value="1"/>
</dbReference>
<keyword evidence="4 16" id="KW-0808">Transferase</keyword>
<dbReference type="InterPro" id="IPR020616">
    <property type="entry name" value="Thiolase_N"/>
</dbReference>
<evidence type="ECO:0000256" key="8">
    <source>
        <dbReference type="ARBA" id="ARBA00023140"/>
    </source>
</evidence>
<evidence type="ECO:0000256" key="1">
    <source>
        <dbReference type="ARBA" id="ARBA00004275"/>
    </source>
</evidence>
<evidence type="ECO:0000256" key="5">
    <source>
        <dbReference type="ARBA" id="ARBA00022832"/>
    </source>
</evidence>
<reference evidence="19" key="2">
    <citation type="submission" date="2025-09" db="UniProtKB">
        <authorList>
            <consortium name="Ensembl"/>
        </authorList>
    </citation>
    <scope>IDENTIFICATION</scope>
</reference>
<dbReference type="PANTHER" id="PTHR43853:SF8">
    <property type="entry name" value="3-KETOACYL-COA THIOLASE, PEROXISOMAL"/>
    <property type="match status" value="1"/>
</dbReference>
<dbReference type="InterPro" id="IPR020613">
    <property type="entry name" value="Thiolase_CS"/>
</dbReference>
<dbReference type="InterPro" id="IPR020617">
    <property type="entry name" value="Thiolase_C"/>
</dbReference>
<dbReference type="GO" id="GO:0005777">
    <property type="term" value="C:peroxisome"/>
    <property type="evidence" value="ECO:0007669"/>
    <property type="project" value="UniProtKB-SubCell"/>
</dbReference>
<dbReference type="FunFam" id="3.40.47.10:FF:000060">
    <property type="entry name" value="Acetyl-CoA acyltransferase 1"/>
    <property type="match status" value="1"/>
</dbReference>
<keyword evidence="7" id="KW-0443">Lipid metabolism</keyword>
<dbReference type="GO" id="GO:0050633">
    <property type="term" value="F:acetyl-CoA C-myristoyltransferase activity"/>
    <property type="evidence" value="ECO:0007669"/>
    <property type="project" value="UniProtKB-EC"/>
</dbReference>
<feature type="domain" description="Thiolase N-terminal" evidence="17">
    <location>
        <begin position="32"/>
        <end position="99"/>
    </location>
</feature>
<comment type="catalytic activity">
    <reaction evidence="11">
        <text>2 acetyl-CoA = acetoacetyl-CoA + CoA</text>
        <dbReference type="Rhea" id="RHEA:21036"/>
        <dbReference type="ChEBI" id="CHEBI:57286"/>
        <dbReference type="ChEBI" id="CHEBI:57287"/>
        <dbReference type="ChEBI" id="CHEBI:57288"/>
        <dbReference type="EC" id="2.3.1.9"/>
    </reaction>
    <physiologicalReaction direction="right-to-left" evidence="11">
        <dbReference type="Rhea" id="RHEA:21038"/>
    </physiologicalReaction>
</comment>
<dbReference type="PIRSF" id="PIRSF000429">
    <property type="entry name" value="Ac-CoA_Ac_transf"/>
    <property type="match status" value="1"/>
</dbReference>
<comment type="catalytic activity">
    <reaction evidence="14">
        <text>an acyl-CoA + acetyl-CoA = a 3-oxoacyl-CoA + CoA</text>
        <dbReference type="Rhea" id="RHEA:21564"/>
        <dbReference type="ChEBI" id="CHEBI:57287"/>
        <dbReference type="ChEBI" id="CHEBI:57288"/>
        <dbReference type="ChEBI" id="CHEBI:58342"/>
        <dbReference type="ChEBI" id="CHEBI:90726"/>
        <dbReference type="EC" id="2.3.1.16"/>
    </reaction>
    <physiologicalReaction direction="right-to-left" evidence="14">
        <dbReference type="Rhea" id="RHEA:21566"/>
    </physiologicalReaction>
</comment>
<comment type="catalytic activity">
    <reaction evidence="12">
        <text>tetradecanoyl-CoA + acetyl-CoA = 3-oxohexadecanoyl-CoA + CoA</text>
        <dbReference type="Rhea" id="RHEA:18161"/>
        <dbReference type="ChEBI" id="CHEBI:57287"/>
        <dbReference type="ChEBI" id="CHEBI:57288"/>
        <dbReference type="ChEBI" id="CHEBI:57349"/>
        <dbReference type="ChEBI" id="CHEBI:57385"/>
        <dbReference type="EC" id="2.3.1.155"/>
    </reaction>
    <physiologicalReaction direction="right-to-left" evidence="12">
        <dbReference type="Rhea" id="RHEA:18163"/>
    </physiologicalReaction>
</comment>
<keyword evidence="8" id="KW-0576">Peroxisome</keyword>
<comment type="catalytic activity">
    <reaction evidence="10">
        <text>3-oxo-(6Z,9Z,12Z,15Z,18Z,21Z)-tetracosahexaenoyl-CoA + CoA = (4Z,7Z,10Z,13Z,16Z,19Z)-docosahexaenoyl-CoA + acetyl-CoA</text>
        <dbReference type="Rhea" id="RHEA:39131"/>
        <dbReference type="ChEBI" id="CHEBI:57287"/>
        <dbReference type="ChEBI" id="CHEBI:57288"/>
        <dbReference type="ChEBI" id="CHEBI:74298"/>
        <dbReference type="ChEBI" id="CHEBI:74304"/>
    </reaction>
    <physiologicalReaction direction="left-to-right" evidence="10">
        <dbReference type="Rhea" id="RHEA:39132"/>
    </physiologicalReaction>
</comment>
<evidence type="ECO:0000256" key="10">
    <source>
        <dbReference type="ARBA" id="ARBA00036770"/>
    </source>
</evidence>
<evidence type="ECO:0000313" key="20">
    <source>
        <dbReference type="Proteomes" id="UP000472260"/>
    </source>
</evidence>
<evidence type="ECO:0000259" key="18">
    <source>
        <dbReference type="Pfam" id="PF02803"/>
    </source>
</evidence>
<organism evidence="19 20">
    <name type="scientific">Sinocyclocheilus anshuiensis</name>
    <dbReference type="NCBI Taxonomy" id="1608454"/>
    <lineage>
        <taxon>Eukaryota</taxon>
        <taxon>Metazoa</taxon>
        <taxon>Chordata</taxon>
        <taxon>Craniata</taxon>
        <taxon>Vertebrata</taxon>
        <taxon>Euteleostomi</taxon>
        <taxon>Actinopterygii</taxon>
        <taxon>Neopterygii</taxon>
        <taxon>Teleostei</taxon>
        <taxon>Ostariophysi</taxon>
        <taxon>Cypriniformes</taxon>
        <taxon>Cyprinidae</taxon>
        <taxon>Cyprininae</taxon>
        <taxon>Sinocyclocheilus</taxon>
    </lineage>
</organism>
<evidence type="ECO:0000256" key="11">
    <source>
        <dbReference type="ARBA" id="ARBA00037000"/>
    </source>
</evidence>
<keyword evidence="9 16" id="KW-0012">Acyltransferase</keyword>
<feature type="domain" description="Thiolase N-terminal" evidence="17">
    <location>
        <begin position="103"/>
        <end position="243"/>
    </location>
</feature>
<comment type="catalytic activity">
    <reaction evidence="13">
        <text>hexanoyl-CoA + acetyl-CoA = 3-oxooctanoyl-CoA + CoA</text>
        <dbReference type="Rhea" id="RHEA:31203"/>
        <dbReference type="ChEBI" id="CHEBI:57287"/>
        <dbReference type="ChEBI" id="CHEBI:57288"/>
        <dbReference type="ChEBI" id="CHEBI:62619"/>
        <dbReference type="ChEBI" id="CHEBI:62620"/>
    </reaction>
    <physiologicalReaction direction="right-to-left" evidence="13">
        <dbReference type="Rhea" id="RHEA:31205"/>
    </physiologicalReaction>
</comment>
<comment type="similarity">
    <text evidence="3 16">Belongs to the thiolase-like superfamily. Thiolase family.</text>
</comment>
<dbReference type="GO" id="GO:0010124">
    <property type="term" value="P:phenylacetate catabolic process"/>
    <property type="evidence" value="ECO:0007669"/>
    <property type="project" value="TreeGrafter"/>
</dbReference>
<keyword evidence="20" id="KW-1185">Reference proteome</keyword>
<name>A0A671RCL5_9TELE</name>
<evidence type="ECO:0000259" key="17">
    <source>
        <dbReference type="Pfam" id="PF00108"/>
    </source>
</evidence>
<accession>A0A671RCL5</accession>
<dbReference type="GO" id="GO:0006635">
    <property type="term" value="P:fatty acid beta-oxidation"/>
    <property type="evidence" value="ECO:0007669"/>
    <property type="project" value="TreeGrafter"/>
</dbReference>
<evidence type="ECO:0000256" key="13">
    <source>
        <dbReference type="ARBA" id="ARBA00048001"/>
    </source>
</evidence>
<comment type="subcellular location">
    <subcellularLocation>
        <location evidence="1">Peroxisome</location>
    </subcellularLocation>
</comment>
<reference evidence="19" key="1">
    <citation type="submission" date="2025-08" db="UniProtKB">
        <authorList>
            <consortium name="Ensembl"/>
        </authorList>
    </citation>
    <scope>IDENTIFICATION</scope>
</reference>
<evidence type="ECO:0000256" key="7">
    <source>
        <dbReference type="ARBA" id="ARBA00023098"/>
    </source>
</evidence>
<gene>
    <name evidence="19" type="primary">acaa1</name>
</gene>
<feature type="domain" description="Thiolase C-terminal" evidence="18">
    <location>
        <begin position="254"/>
        <end position="373"/>
    </location>
</feature>
<dbReference type="PANTHER" id="PTHR43853">
    <property type="entry name" value="3-KETOACYL-COA THIOLASE, PEROXISOMAL"/>
    <property type="match status" value="1"/>
</dbReference>
<evidence type="ECO:0000256" key="16">
    <source>
        <dbReference type="RuleBase" id="RU003557"/>
    </source>
</evidence>
<keyword evidence="5" id="KW-0276">Fatty acid metabolism</keyword>
<evidence type="ECO:0000256" key="6">
    <source>
        <dbReference type="ARBA" id="ARBA00022946"/>
    </source>
</evidence>
<dbReference type="NCBIfam" id="TIGR01930">
    <property type="entry name" value="AcCoA-C-Actrans"/>
    <property type="match status" value="1"/>
</dbReference>
<dbReference type="Ensembl" id="ENSSANT00000086120.1">
    <property type="protein sequence ID" value="ENSSANP00000081034.1"/>
    <property type="gene ID" value="ENSSANG00000040169.1"/>
</dbReference>
<dbReference type="Gene3D" id="3.40.47.10">
    <property type="match status" value="2"/>
</dbReference>
<dbReference type="InterPro" id="IPR050215">
    <property type="entry name" value="Thiolase-like_sf_Thiolase"/>
</dbReference>
<dbReference type="Pfam" id="PF00108">
    <property type="entry name" value="Thiolase_N"/>
    <property type="match status" value="2"/>
</dbReference>
<protein>
    <submittedName>
        <fullName evidence="19">3-ketoacyl-CoA thiolase A, peroxisomal-like</fullName>
    </submittedName>
</protein>
<dbReference type="InterPro" id="IPR020610">
    <property type="entry name" value="Thiolase_AS"/>
</dbReference>
<evidence type="ECO:0000256" key="12">
    <source>
        <dbReference type="ARBA" id="ARBA00047485"/>
    </source>
</evidence>
<sequence>MHRVQVLSGHLSSNSRVGMRQCSALAADPNDIVVVHGLRTAIGRAKRGSFKDTTPDELLSAVMSAVLKDVGLRPSLLGDVCVGNVLQPGAGALMARVAQFFSVESMSLRSPNNPGDISPRLMDSEKARDCIIPMGITSENVAERFGITREKQDRFALSSQQKAAMAQKKGLFEQEITPVTTKFVDENGTERTITVTKDDGIRPGTTLEGLAKLRPAFKETGSTTAGNASQVSDGAAAVLIGRRSTVDKLGLPVFGVLRACAVVGVPPDVMGIGPAYAIPEALNQAGLTVDDIDVFEINEAFASQAVYCVEKLGIPMEKVNPNGGAIALGHPLGCTGARQVVTVLNELKRRRKRGYGVVSMCIGTGMGAAAVFEYPGQ</sequence>
<evidence type="ECO:0000313" key="19">
    <source>
        <dbReference type="Ensembl" id="ENSSANP00000081034.1"/>
    </source>
</evidence>
<keyword evidence="6" id="KW-0809">Transit peptide</keyword>
<dbReference type="InterPro" id="IPR016039">
    <property type="entry name" value="Thiolase-like"/>
</dbReference>
<dbReference type="SUPFAM" id="SSF53901">
    <property type="entry name" value="Thiolase-like"/>
    <property type="match status" value="2"/>
</dbReference>
<dbReference type="Proteomes" id="UP000472260">
    <property type="component" value="Unassembled WGS sequence"/>
</dbReference>
<evidence type="ECO:0000256" key="15">
    <source>
        <dbReference type="ARBA" id="ARBA00049306"/>
    </source>
</evidence>
<evidence type="ECO:0000256" key="4">
    <source>
        <dbReference type="ARBA" id="ARBA00022679"/>
    </source>
</evidence>
<dbReference type="CDD" id="cd00751">
    <property type="entry name" value="thiolase"/>
    <property type="match status" value="1"/>
</dbReference>
<dbReference type="InterPro" id="IPR002155">
    <property type="entry name" value="Thiolase"/>
</dbReference>
<proteinExistence type="inferred from homology"/>
<comment type="pathway">
    <text evidence="2">Lipid metabolism; peroxisomal fatty acid beta-oxidation.</text>
</comment>
<evidence type="ECO:0000256" key="9">
    <source>
        <dbReference type="ARBA" id="ARBA00023315"/>
    </source>
</evidence>